<dbReference type="GO" id="GO:0015421">
    <property type="term" value="F:ABC-type oligopeptide transporter activity"/>
    <property type="evidence" value="ECO:0007669"/>
    <property type="project" value="TreeGrafter"/>
</dbReference>
<keyword evidence="6 7" id="KW-0472">Membrane</keyword>
<dbReference type="PROSITE" id="PS50929">
    <property type="entry name" value="ABC_TM1F"/>
    <property type="match status" value="1"/>
</dbReference>
<dbReference type="Gene3D" id="3.40.50.300">
    <property type="entry name" value="P-loop containing nucleotide triphosphate hydrolases"/>
    <property type="match status" value="1"/>
</dbReference>
<evidence type="ECO:0000256" key="3">
    <source>
        <dbReference type="ARBA" id="ARBA00022741"/>
    </source>
</evidence>
<feature type="transmembrane region" description="Helical" evidence="7">
    <location>
        <begin position="220"/>
        <end position="240"/>
    </location>
</feature>
<dbReference type="GO" id="GO:0005886">
    <property type="term" value="C:plasma membrane"/>
    <property type="evidence" value="ECO:0007669"/>
    <property type="project" value="UniProtKB-SubCell"/>
</dbReference>
<evidence type="ECO:0000256" key="4">
    <source>
        <dbReference type="ARBA" id="ARBA00022840"/>
    </source>
</evidence>
<dbReference type="CDD" id="cd07346">
    <property type="entry name" value="ABC_6TM_exporters"/>
    <property type="match status" value="1"/>
</dbReference>
<keyword evidence="4 10" id="KW-0067">ATP-binding</keyword>
<keyword evidence="2 7" id="KW-0812">Transmembrane</keyword>
<keyword evidence="10" id="KW-0378">Hydrolase</keyword>
<dbReference type="KEGG" id="sdyn:Mal52_35510"/>
<feature type="transmembrane region" description="Helical" evidence="7">
    <location>
        <begin position="198"/>
        <end position="214"/>
    </location>
</feature>
<dbReference type="InterPro" id="IPR039421">
    <property type="entry name" value="Type_1_exporter"/>
</dbReference>
<keyword evidence="11" id="KW-1185">Reference proteome</keyword>
<proteinExistence type="predicted"/>
<protein>
    <submittedName>
        <fullName evidence="10">Multidrug export ATP-binding/permease protein</fullName>
        <ecNumber evidence="10">3.6.3.-</ecNumber>
    </submittedName>
</protein>
<dbReference type="SUPFAM" id="SSF90123">
    <property type="entry name" value="ABC transporter transmembrane region"/>
    <property type="match status" value="1"/>
</dbReference>
<feature type="transmembrane region" description="Helical" evidence="7">
    <location>
        <begin position="62"/>
        <end position="79"/>
    </location>
</feature>
<dbReference type="RefSeq" id="WP_145377400.1">
    <property type="nucleotide sequence ID" value="NZ_CP036276.1"/>
</dbReference>
<reference evidence="10 11" key="1">
    <citation type="submission" date="2019-02" db="EMBL/GenBank/DDBJ databases">
        <title>Deep-cultivation of Planctomycetes and their phenomic and genomic characterization uncovers novel biology.</title>
        <authorList>
            <person name="Wiegand S."/>
            <person name="Jogler M."/>
            <person name="Boedeker C."/>
            <person name="Pinto D."/>
            <person name="Vollmers J."/>
            <person name="Rivas-Marin E."/>
            <person name="Kohn T."/>
            <person name="Peeters S.H."/>
            <person name="Heuer A."/>
            <person name="Rast P."/>
            <person name="Oberbeckmann S."/>
            <person name="Bunk B."/>
            <person name="Jeske O."/>
            <person name="Meyerdierks A."/>
            <person name="Storesund J.E."/>
            <person name="Kallscheuer N."/>
            <person name="Luecker S."/>
            <person name="Lage O.M."/>
            <person name="Pohl T."/>
            <person name="Merkel B.J."/>
            <person name="Hornburger P."/>
            <person name="Mueller R.-W."/>
            <person name="Bruemmer F."/>
            <person name="Labrenz M."/>
            <person name="Spormann A.M."/>
            <person name="Op den Camp H."/>
            <person name="Overmann J."/>
            <person name="Amann R."/>
            <person name="Jetten M.S.M."/>
            <person name="Mascher T."/>
            <person name="Medema M.H."/>
            <person name="Devos D.P."/>
            <person name="Kaster A.-K."/>
            <person name="Ovreas L."/>
            <person name="Rohde M."/>
            <person name="Galperin M.Y."/>
            <person name="Jogler C."/>
        </authorList>
    </citation>
    <scope>NUCLEOTIDE SEQUENCE [LARGE SCALE GENOMIC DNA]</scope>
    <source>
        <strain evidence="10 11">Mal52</strain>
    </source>
</reference>
<dbReference type="InterPro" id="IPR017871">
    <property type="entry name" value="ABC_transporter-like_CS"/>
</dbReference>
<dbReference type="EMBL" id="CP036276">
    <property type="protein sequence ID" value="QDU45063.1"/>
    <property type="molecule type" value="Genomic_DNA"/>
</dbReference>
<dbReference type="InterPro" id="IPR027417">
    <property type="entry name" value="P-loop_NTPase"/>
</dbReference>
<dbReference type="CDD" id="cd03251">
    <property type="entry name" value="ABCC_MsbA"/>
    <property type="match status" value="1"/>
</dbReference>
<feature type="domain" description="ABC transmembrane type-1" evidence="9">
    <location>
        <begin position="64"/>
        <end position="361"/>
    </location>
</feature>
<evidence type="ECO:0000256" key="1">
    <source>
        <dbReference type="ARBA" id="ARBA00004651"/>
    </source>
</evidence>
<dbReference type="InterPro" id="IPR003439">
    <property type="entry name" value="ABC_transporter-like_ATP-bd"/>
</dbReference>
<dbReference type="InterPro" id="IPR011527">
    <property type="entry name" value="ABC1_TM_dom"/>
</dbReference>
<dbReference type="Proteomes" id="UP000319383">
    <property type="component" value="Chromosome"/>
</dbReference>
<dbReference type="FunFam" id="3.40.50.300:FF:000218">
    <property type="entry name" value="Multidrug ABC transporter ATP-binding protein"/>
    <property type="match status" value="1"/>
</dbReference>
<keyword evidence="5 7" id="KW-1133">Transmembrane helix</keyword>
<dbReference type="PANTHER" id="PTHR43394:SF1">
    <property type="entry name" value="ATP-BINDING CASSETTE SUB-FAMILY B MEMBER 10, MITOCHONDRIAL"/>
    <property type="match status" value="1"/>
</dbReference>
<feature type="domain" description="ABC transporter" evidence="8">
    <location>
        <begin position="397"/>
        <end position="632"/>
    </location>
</feature>
<evidence type="ECO:0000256" key="7">
    <source>
        <dbReference type="SAM" id="Phobius"/>
    </source>
</evidence>
<evidence type="ECO:0000313" key="10">
    <source>
        <dbReference type="EMBL" id="QDU45063.1"/>
    </source>
</evidence>
<feature type="transmembrane region" description="Helical" evidence="7">
    <location>
        <begin position="114"/>
        <end position="135"/>
    </location>
</feature>
<dbReference type="Gene3D" id="1.20.1560.10">
    <property type="entry name" value="ABC transporter type 1, transmembrane domain"/>
    <property type="match status" value="1"/>
</dbReference>
<name>A0A517ZRJ2_9PLAN</name>
<dbReference type="PROSITE" id="PS50893">
    <property type="entry name" value="ABC_TRANSPORTER_2"/>
    <property type="match status" value="1"/>
</dbReference>
<sequence>MPRQTSSRQRFSEYLDAIRVKSAPADAALAGQDKLRETPRHDRSFYTLLREFLKLLTGHRKMIAFSLFTLSISTVLKLVPPAATKIAIDYVFTGRPLPESVTSRVSLPANPRDLLILLAVTVISISVIEIVIHVWGRWLATKSTKLVQMSVRKRVFDHAVRLPLHRVYQLKSGGVTSILREDAGGVAELIFSMLYNPWRAIIQLVGSLAVLAWVDWRLLLGSLILLPAVYITHSTWISRIRPLQRDIRRRRQEIDSHATEAFGGMRVVRTFGRQRSEAGRFTRGNHLMARQELLAWWRMRIVETVWSVLIPLASSGLLIYGGLQVLQGEITLGDLMMFLFYLAMLLEPVAVLANSATQFQSSLAGLDRVLDLMADPQEMLPAPHAVSLDPQTVAGRLTLRDVSFHYPGTETPVLKDINLEVEPGETLALVGPSGAGKTTLCNLIARFYDPTSGEIDIDGVNLKDIRVESYRELLSIVEQDIFLFDGTVAENIGYGAKSATIEDIQEAARAANADLFIQELPDGYDTVIGERGVRLSGGQRQRLAIARAILADPRILILDEATSNLDTESERLIQDSLATLTAGRTCFVIAHRLSTITDADRIFVLEQGRIVESGTHHGLMDQSSRYREMVELQMS</sequence>
<evidence type="ECO:0000259" key="8">
    <source>
        <dbReference type="PROSITE" id="PS50893"/>
    </source>
</evidence>
<evidence type="ECO:0000259" key="9">
    <source>
        <dbReference type="PROSITE" id="PS50929"/>
    </source>
</evidence>
<gene>
    <name evidence="10" type="ORF">Mal52_35510</name>
</gene>
<dbReference type="Pfam" id="PF00664">
    <property type="entry name" value="ABC_membrane"/>
    <property type="match status" value="1"/>
</dbReference>
<dbReference type="SUPFAM" id="SSF52540">
    <property type="entry name" value="P-loop containing nucleoside triphosphate hydrolases"/>
    <property type="match status" value="1"/>
</dbReference>
<evidence type="ECO:0000256" key="5">
    <source>
        <dbReference type="ARBA" id="ARBA00022989"/>
    </source>
</evidence>
<dbReference type="PROSITE" id="PS00211">
    <property type="entry name" value="ABC_TRANSPORTER_1"/>
    <property type="match status" value="1"/>
</dbReference>
<evidence type="ECO:0000256" key="2">
    <source>
        <dbReference type="ARBA" id="ARBA00022692"/>
    </source>
</evidence>
<accession>A0A517ZRJ2</accession>
<dbReference type="EC" id="3.6.3.-" evidence="10"/>
<keyword evidence="3" id="KW-0547">Nucleotide-binding</keyword>
<evidence type="ECO:0000256" key="6">
    <source>
        <dbReference type="ARBA" id="ARBA00023136"/>
    </source>
</evidence>
<dbReference type="InterPro" id="IPR003593">
    <property type="entry name" value="AAA+_ATPase"/>
</dbReference>
<dbReference type="InterPro" id="IPR036640">
    <property type="entry name" value="ABC1_TM_sf"/>
</dbReference>
<evidence type="ECO:0000313" key="11">
    <source>
        <dbReference type="Proteomes" id="UP000319383"/>
    </source>
</evidence>
<dbReference type="AlphaFoldDB" id="A0A517ZRJ2"/>
<dbReference type="PANTHER" id="PTHR43394">
    <property type="entry name" value="ATP-DEPENDENT PERMEASE MDL1, MITOCHONDRIAL"/>
    <property type="match status" value="1"/>
</dbReference>
<dbReference type="Pfam" id="PF00005">
    <property type="entry name" value="ABC_tran"/>
    <property type="match status" value="1"/>
</dbReference>
<dbReference type="GO" id="GO:0005524">
    <property type="term" value="F:ATP binding"/>
    <property type="evidence" value="ECO:0007669"/>
    <property type="project" value="UniProtKB-KW"/>
</dbReference>
<dbReference type="GO" id="GO:0016887">
    <property type="term" value="F:ATP hydrolysis activity"/>
    <property type="evidence" value="ECO:0007669"/>
    <property type="project" value="InterPro"/>
</dbReference>
<feature type="transmembrane region" description="Helical" evidence="7">
    <location>
        <begin position="304"/>
        <end position="323"/>
    </location>
</feature>
<comment type="subcellular location">
    <subcellularLocation>
        <location evidence="1">Cell membrane</location>
        <topology evidence="1">Multi-pass membrane protein</topology>
    </subcellularLocation>
</comment>
<organism evidence="10 11">
    <name type="scientific">Symmachiella dynata</name>
    <dbReference type="NCBI Taxonomy" id="2527995"/>
    <lineage>
        <taxon>Bacteria</taxon>
        <taxon>Pseudomonadati</taxon>
        <taxon>Planctomycetota</taxon>
        <taxon>Planctomycetia</taxon>
        <taxon>Planctomycetales</taxon>
        <taxon>Planctomycetaceae</taxon>
        <taxon>Symmachiella</taxon>
    </lineage>
</organism>
<dbReference type="SMART" id="SM00382">
    <property type="entry name" value="AAA"/>
    <property type="match status" value="1"/>
</dbReference>